<dbReference type="InterPro" id="IPR036259">
    <property type="entry name" value="MFS_trans_sf"/>
</dbReference>
<evidence type="ECO:0000256" key="2">
    <source>
        <dbReference type="ARBA" id="ARBA00022692"/>
    </source>
</evidence>
<dbReference type="PANTHER" id="PTHR23508:SF10">
    <property type="entry name" value="CARBOXYLIC ACID TRANSPORTER PROTEIN HOMOLOG"/>
    <property type="match status" value="1"/>
</dbReference>
<feature type="transmembrane region" description="Helical" evidence="5">
    <location>
        <begin position="363"/>
        <end position="384"/>
    </location>
</feature>
<proteinExistence type="predicted"/>
<feature type="transmembrane region" description="Helical" evidence="5">
    <location>
        <begin position="163"/>
        <end position="182"/>
    </location>
</feature>
<dbReference type="AlphaFoldDB" id="B1N6R6"/>
<dbReference type="CDD" id="cd06174">
    <property type="entry name" value="MFS"/>
    <property type="match status" value="1"/>
</dbReference>
<dbReference type="Gene3D" id="1.20.1250.20">
    <property type="entry name" value="MFS general substrate transporter like domains"/>
    <property type="match status" value="2"/>
</dbReference>
<reference evidence="7" key="1">
    <citation type="journal article" date="2008" name="FEMS Microbiol. Ecol.">
        <title>Metagenomic analysis of a freshwater toxic cyanobacteria bloom.</title>
        <authorList>
            <person name="Pope P.B."/>
            <person name="Patel B.K."/>
        </authorList>
    </citation>
    <scope>NUCLEOTIDE SEQUENCE</scope>
</reference>
<feature type="transmembrane region" description="Helical" evidence="5">
    <location>
        <begin position="249"/>
        <end position="270"/>
    </location>
</feature>
<feature type="transmembrane region" description="Helical" evidence="5">
    <location>
        <begin position="220"/>
        <end position="237"/>
    </location>
</feature>
<dbReference type="InterPro" id="IPR011701">
    <property type="entry name" value="MFS"/>
</dbReference>
<dbReference type="InterPro" id="IPR020846">
    <property type="entry name" value="MFS_dom"/>
</dbReference>
<dbReference type="PROSITE" id="PS00216">
    <property type="entry name" value="SUGAR_TRANSPORT_1"/>
    <property type="match status" value="1"/>
</dbReference>
<evidence type="ECO:0000256" key="4">
    <source>
        <dbReference type="ARBA" id="ARBA00023136"/>
    </source>
</evidence>
<dbReference type="GO" id="GO:0046943">
    <property type="term" value="F:carboxylic acid transmembrane transporter activity"/>
    <property type="evidence" value="ECO:0007669"/>
    <property type="project" value="TreeGrafter"/>
</dbReference>
<evidence type="ECO:0000256" key="3">
    <source>
        <dbReference type="ARBA" id="ARBA00022989"/>
    </source>
</evidence>
<feature type="domain" description="Major facilitator superfamily (MFS) profile" evidence="6">
    <location>
        <begin position="125"/>
        <end position="509"/>
    </location>
</feature>
<sequence>MGRPDIRTDRGRRIRVTTRQIGPNDADFSSILEPHSDIVVESVGSTSADTTTFAQHNGPFATYERVVTRRADGAARETTTWSVDIPWFWWMFTPLISRHFARHERRAKSTWWAPPQELNQREVLVLSLLAAASMASAFINTLFTQTVTYAAEAFNVGEQGQGVAAAIVRFGIVVAIPIAVLGDRIGRRRIIVSLAWIAPVIAALGALAPSFWLLTANQTIARPLGLALDVALLVVAVEEMPKNARAYGLSILALASGLGAGIAVLALPLADSGENGWRIIYVVSLIWLVVAARLTRRLSETTRFTRHRTEGSRRVEARKAGSHAPRTLRVQGVILVVAFLGNVFLATASIFQNRYLKDVRGYSAVLVAAFTLLTTTPSALGLIFGGRLADVYGRRVVAATCIPVGALLIAMSFVVDGPLMWVCAVTGGVFAATAYPAMAVYRGELSPTAKRQTSSFLVTVSALLGGSAGLIVGGTLIDHHWSYGTVMLTFSSVSLVIAALVWFFYPETAHRELEELNPEDAP</sequence>
<name>B1N6R6_9BACT</name>
<dbReference type="Pfam" id="PF07690">
    <property type="entry name" value="MFS_1"/>
    <property type="match status" value="1"/>
</dbReference>
<dbReference type="GO" id="GO:0005886">
    <property type="term" value="C:plasma membrane"/>
    <property type="evidence" value="ECO:0007669"/>
    <property type="project" value="TreeGrafter"/>
</dbReference>
<feature type="transmembrane region" description="Helical" evidence="5">
    <location>
        <begin position="328"/>
        <end position="351"/>
    </location>
</feature>
<evidence type="ECO:0000256" key="5">
    <source>
        <dbReference type="SAM" id="Phobius"/>
    </source>
</evidence>
<accession>B1N6R6</accession>
<feature type="transmembrane region" description="Helical" evidence="5">
    <location>
        <begin position="396"/>
        <end position="413"/>
    </location>
</feature>
<feature type="transmembrane region" description="Helical" evidence="5">
    <location>
        <begin position="453"/>
        <end position="477"/>
    </location>
</feature>
<protein>
    <recommendedName>
        <fullName evidence="6">Major facilitator superfamily (MFS) profile domain-containing protein</fullName>
    </recommendedName>
</protein>
<feature type="transmembrane region" description="Helical" evidence="5">
    <location>
        <begin position="419"/>
        <end position="441"/>
    </location>
</feature>
<comment type="subcellular location">
    <subcellularLocation>
        <location evidence="1">Membrane</location>
        <topology evidence="1">Multi-pass membrane protein</topology>
    </subcellularLocation>
</comment>
<evidence type="ECO:0000313" key="7">
    <source>
        <dbReference type="EMBL" id="ABM53612.1"/>
    </source>
</evidence>
<keyword evidence="2 5" id="KW-0812">Transmembrane</keyword>
<feature type="transmembrane region" description="Helical" evidence="5">
    <location>
        <begin position="194"/>
        <end position="214"/>
    </location>
</feature>
<organism evidence="7">
    <name type="scientific">uncultured bacterium CBNPD1 BAC clone 2089</name>
    <dbReference type="NCBI Taxonomy" id="417311"/>
    <lineage>
        <taxon>Bacteria</taxon>
        <taxon>environmental samples</taxon>
    </lineage>
</organism>
<feature type="transmembrane region" description="Helical" evidence="5">
    <location>
        <begin position="123"/>
        <end position="143"/>
    </location>
</feature>
<feature type="transmembrane region" description="Helical" evidence="5">
    <location>
        <begin position="276"/>
        <end position="294"/>
    </location>
</feature>
<evidence type="ECO:0000256" key="1">
    <source>
        <dbReference type="ARBA" id="ARBA00004141"/>
    </source>
</evidence>
<feature type="transmembrane region" description="Helical" evidence="5">
    <location>
        <begin position="483"/>
        <end position="505"/>
    </location>
</feature>
<keyword evidence="3 5" id="KW-1133">Transmembrane helix</keyword>
<dbReference type="InterPro" id="IPR005829">
    <property type="entry name" value="Sugar_transporter_CS"/>
</dbReference>
<keyword evidence="4 5" id="KW-0472">Membrane</keyword>
<dbReference type="PROSITE" id="PS50850">
    <property type="entry name" value="MFS"/>
    <property type="match status" value="1"/>
</dbReference>
<evidence type="ECO:0000259" key="6">
    <source>
        <dbReference type="PROSITE" id="PS50850"/>
    </source>
</evidence>
<dbReference type="EMBL" id="EF157672">
    <property type="protein sequence ID" value="ABM53612.1"/>
    <property type="molecule type" value="Genomic_DNA"/>
</dbReference>
<dbReference type="PANTHER" id="PTHR23508">
    <property type="entry name" value="CARBOXYLIC ACID TRANSPORTER PROTEIN HOMOLOG"/>
    <property type="match status" value="1"/>
</dbReference>
<dbReference type="SUPFAM" id="SSF103473">
    <property type="entry name" value="MFS general substrate transporter"/>
    <property type="match status" value="1"/>
</dbReference>